<dbReference type="InterPro" id="IPR025738">
    <property type="entry name" value="BatD"/>
</dbReference>
<dbReference type="Pfam" id="PF13584">
    <property type="entry name" value="BatD"/>
    <property type="match status" value="1"/>
</dbReference>
<feature type="non-terminal residue" evidence="1">
    <location>
        <position position="129"/>
    </location>
</feature>
<organism evidence="1 2">
    <name type="scientific">Pseudopedobacter saltans</name>
    <dbReference type="NCBI Taxonomy" id="151895"/>
    <lineage>
        <taxon>Bacteria</taxon>
        <taxon>Pseudomonadati</taxon>
        <taxon>Bacteroidota</taxon>
        <taxon>Sphingobacteriia</taxon>
        <taxon>Sphingobacteriales</taxon>
        <taxon>Sphingobacteriaceae</taxon>
        <taxon>Pseudopedobacter</taxon>
    </lineage>
</organism>
<proteinExistence type="predicted"/>
<dbReference type="AlphaFoldDB" id="A0A2W5H7H0"/>
<dbReference type="Proteomes" id="UP000249645">
    <property type="component" value="Unassembled WGS sequence"/>
</dbReference>
<accession>A0A2W5H7H0</accession>
<sequence>MDRLHMGKKIGLLIFVLLIGANVFAQLGLKLDVSSHSIGKDEVVQVSYTVQNASELNSNLSVSRFPGWKIVSGPQTSQETSIINGVRSSSIGYVYLLMPQKTGTLSIPGATITADGKQLSCSGTTIKVS</sequence>
<gene>
    <name evidence="1" type="ORF">DI598_07105</name>
</gene>
<evidence type="ECO:0000313" key="1">
    <source>
        <dbReference type="EMBL" id="PZP49759.1"/>
    </source>
</evidence>
<name>A0A2W5H7H0_9SPHI</name>
<reference evidence="1 2" key="1">
    <citation type="submission" date="2017-11" db="EMBL/GenBank/DDBJ databases">
        <title>Infants hospitalized years apart are colonized by the same room-sourced microbial strains.</title>
        <authorList>
            <person name="Brooks B."/>
            <person name="Olm M.R."/>
            <person name="Firek B.A."/>
            <person name="Baker R."/>
            <person name="Thomas B.C."/>
            <person name="Morowitz M.J."/>
            <person name="Banfield J.F."/>
        </authorList>
    </citation>
    <scope>NUCLEOTIDE SEQUENCE [LARGE SCALE GENOMIC DNA]</scope>
    <source>
        <strain evidence="1">S2_009_000_R2_76</strain>
    </source>
</reference>
<evidence type="ECO:0000313" key="2">
    <source>
        <dbReference type="Proteomes" id="UP000249645"/>
    </source>
</evidence>
<comment type="caution">
    <text evidence="1">The sequence shown here is derived from an EMBL/GenBank/DDBJ whole genome shotgun (WGS) entry which is preliminary data.</text>
</comment>
<protein>
    <recommendedName>
        <fullName evidence="3">Protein BatD</fullName>
    </recommendedName>
</protein>
<evidence type="ECO:0008006" key="3">
    <source>
        <dbReference type="Google" id="ProtNLM"/>
    </source>
</evidence>
<dbReference type="EMBL" id="QFOI01000096">
    <property type="protein sequence ID" value="PZP49759.1"/>
    <property type="molecule type" value="Genomic_DNA"/>
</dbReference>